<keyword evidence="2" id="KW-1185">Reference proteome</keyword>
<keyword evidence="1" id="KW-0808">Transferase</keyword>
<dbReference type="Proteomes" id="UP001224682">
    <property type="component" value="Unassembled WGS sequence"/>
</dbReference>
<comment type="caution">
    <text evidence="1">The sequence shown here is derived from an EMBL/GenBank/DDBJ whole genome shotgun (WGS) entry which is preliminary data.</text>
</comment>
<proteinExistence type="predicted"/>
<evidence type="ECO:0000313" key="1">
    <source>
        <dbReference type="EMBL" id="MDQ0304669.1"/>
    </source>
</evidence>
<dbReference type="InterPro" id="IPR015422">
    <property type="entry name" value="PyrdxlP-dep_Trfase_small"/>
</dbReference>
<name>A0ABU0BGD8_9HYPH</name>
<gene>
    <name evidence="1" type="ORF">J2S75_003714</name>
</gene>
<keyword evidence="1" id="KW-0032">Aminotransferase</keyword>
<dbReference type="GO" id="GO:0008483">
    <property type="term" value="F:transaminase activity"/>
    <property type="evidence" value="ECO:0007669"/>
    <property type="project" value="UniProtKB-KW"/>
</dbReference>
<dbReference type="RefSeq" id="WP_307022063.1">
    <property type="nucleotide sequence ID" value="NZ_JAUSUI010000009.1"/>
</dbReference>
<dbReference type="Gene3D" id="3.90.1150.10">
    <property type="entry name" value="Aspartate Aminotransferase, domain 1"/>
    <property type="match status" value="1"/>
</dbReference>
<accession>A0ABU0BGD8</accession>
<organism evidence="1 2">
    <name type="scientific">Ancylobacter polymorphus</name>
    <dbReference type="NCBI Taxonomy" id="223390"/>
    <lineage>
        <taxon>Bacteria</taxon>
        <taxon>Pseudomonadati</taxon>
        <taxon>Pseudomonadota</taxon>
        <taxon>Alphaproteobacteria</taxon>
        <taxon>Hyphomicrobiales</taxon>
        <taxon>Xanthobacteraceae</taxon>
        <taxon>Ancylobacter</taxon>
    </lineage>
</organism>
<evidence type="ECO:0000313" key="2">
    <source>
        <dbReference type="Proteomes" id="UP001224682"/>
    </source>
</evidence>
<dbReference type="EMBL" id="JAUSUI010000009">
    <property type="protein sequence ID" value="MDQ0304669.1"/>
    <property type="molecule type" value="Genomic_DNA"/>
</dbReference>
<protein>
    <submittedName>
        <fullName evidence="1">Acetylornithine/succinyldiaminopimelate/putresci ne aminotransferase</fullName>
    </submittedName>
</protein>
<sequence length="90" mass="9506">MEASQSSLLRAVTIGMKAVCPGPALKVRPAHFAGRARARADRARHAHGDILGVAPPLVMNEGEIDEMVEMTRAALRKVTDKLVAAGHALA</sequence>
<reference evidence="1 2" key="1">
    <citation type="submission" date="2023-07" db="EMBL/GenBank/DDBJ databases">
        <title>Genomic Encyclopedia of Type Strains, Phase IV (KMG-IV): sequencing the most valuable type-strain genomes for metagenomic binning, comparative biology and taxonomic classification.</title>
        <authorList>
            <person name="Goeker M."/>
        </authorList>
    </citation>
    <scope>NUCLEOTIDE SEQUENCE [LARGE SCALE GENOMIC DNA]</scope>
    <source>
        <strain evidence="1 2">DSM 2457</strain>
    </source>
</reference>